<dbReference type="SUPFAM" id="SSF53098">
    <property type="entry name" value="Ribonuclease H-like"/>
    <property type="match status" value="1"/>
</dbReference>
<dbReference type="PANTHER" id="PTHR23044">
    <property type="entry name" value="3'-5' EXONUCLEASE ERI1-RELATED"/>
    <property type="match status" value="1"/>
</dbReference>
<dbReference type="InterPro" id="IPR013520">
    <property type="entry name" value="Ribonucl_H"/>
</dbReference>
<accession>A0A671TQJ2</accession>
<proteinExistence type="predicted"/>
<keyword evidence="6" id="KW-0269">Exonuclease</keyword>
<feature type="compositionally biased region" description="Basic and acidic residues" evidence="8">
    <location>
        <begin position="246"/>
        <end position="256"/>
    </location>
</feature>
<evidence type="ECO:0000256" key="6">
    <source>
        <dbReference type="ARBA" id="ARBA00022839"/>
    </source>
</evidence>
<dbReference type="Proteomes" id="UP000472265">
    <property type="component" value="Chromosome 1"/>
</dbReference>
<dbReference type="Gene3D" id="3.30.420.10">
    <property type="entry name" value="Ribonuclease H-like superfamily/Ribonuclease H"/>
    <property type="match status" value="1"/>
</dbReference>
<evidence type="ECO:0000313" key="10">
    <source>
        <dbReference type="Ensembl" id="ENSSAUP00010004249.1"/>
    </source>
</evidence>
<evidence type="ECO:0000313" key="11">
    <source>
        <dbReference type="Proteomes" id="UP000472265"/>
    </source>
</evidence>
<evidence type="ECO:0000256" key="8">
    <source>
        <dbReference type="SAM" id="MobiDB-lite"/>
    </source>
</evidence>
<reference evidence="10" key="3">
    <citation type="submission" date="2025-09" db="UniProtKB">
        <authorList>
            <consortium name="Ensembl"/>
        </authorList>
    </citation>
    <scope>IDENTIFICATION</scope>
</reference>
<name>A0A671TQJ2_SPAAU</name>
<dbReference type="OMA" id="TSPLCGC"/>
<dbReference type="AlphaFoldDB" id="A0A671TQJ2"/>
<reference evidence="10" key="1">
    <citation type="submission" date="2021-04" db="EMBL/GenBank/DDBJ databases">
        <authorList>
            <consortium name="Wellcome Sanger Institute Data Sharing"/>
        </authorList>
    </citation>
    <scope>NUCLEOTIDE SEQUENCE [LARGE SCALE GENOMIC DNA]</scope>
</reference>
<dbReference type="GO" id="GO:0000175">
    <property type="term" value="F:3'-5'-RNA exonuclease activity"/>
    <property type="evidence" value="ECO:0007669"/>
    <property type="project" value="InterPro"/>
</dbReference>
<dbReference type="InterPro" id="IPR012337">
    <property type="entry name" value="RNaseH-like_sf"/>
</dbReference>
<dbReference type="Ensembl" id="ENSSAUT00010004588.1">
    <property type="protein sequence ID" value="ENSSAUP00010004249.1"/>
    <property type="gene ID" value="ENSSAUG00010002200.1"/>
</dbReference>
<feature type="domain" description="GRF-type" evidence="9">
    <location>
        <begin position="554"/>
        <end position="603"/>
    </location>
</feature>
<dbReference type="CDD" id="cd06133">
    <property type="entry name" value="ERI-1_3'hExo_like"/>
    <property type="match status" value="1"/>
</dbReference>
<keyword evidence="11" id="KW-1185">Reference proteome</keyword>
<evidence type="ECO:0000259" key="9">
    <source>
        <dbReference type="PROSITE" id="PS51999"/>
    </source>
</evidence>
<dbReference type="InterPro" id="IPR047201">
    <property type="entry name" value="ERI-1_3'hExo-like"/>
</dbReference>
<sequence>MYFSCLHRELGLLRQRSQSSNGSKKSLVSNQIFSYLIVIDFESTCWREKNNYGQEIIEFPAVLLNTSTGEVESEFHTYVQPQEHPTLSDFCTELTGITQMQVEAGIPLQICLSRFSRWLQNLRLNMGVIFSNIQQRTSATTASQKLCTFLTWSDWDLGVCLQYECKRKQLHKPDVLNSWIDLRSTYRLFYARKPKGLNGALQDLGIQFSGREHSGLDDARNTAHLAARMMRDGCVMKITRSLVRVSEKSNTNKEENTLTTDNPSVSNIPPRSCQMKSGSGLIRSGSDPKDNTSPVQESVQICQSLISPKTLLNGSTTPLWGRSTTAKAATNIPSLVMRNCPSSHINNNNSLVLCSTTVSCLSNQTLTKQADNNFKTQKMTVDSSTTSLSTKKMKFSVNVSSHEIRQHSTISEPESCFAVPKTPKSKLNQHKTGFKTSLRVQGKLNGPHDNAKTNTPFPFRHHPFMPEKTSTPNSSFARPKAVITPHTNHKMTPQSSFTIYTDPGNSSRTSSCGSFITSKNVLSSLSTNTLSSRTNQSSLSAPMKGGQRVTSPLCGCGRRAKRQVVSNGGPNQGRGFYCCPVRRSGSGGRIQKGCEFFKWESALMKSSSVASPAVRSSVSLCQINSRLSCRPPQRSTIRKSY</sequence>
<evidence type="ECO:0000256" key="5">
    <source>
        <dbReference type="ARBA" id="ARBA00022833"/>
    </source>
</evidence>
<dbReference type="PROSITE" id="PS51999">
    <property type="entry name" value="ZF_GRF"/>
    <property type="match status" value="1"/>
</dbReference>
<reference evidence="10" key="2">
    <citation type="submission" date="2025-08" db="UniProtKB">
        <authorList>
            <consortium name="Ensembl"/>
        </authorList>
    </citation>
    <scope>IDENTIFICATION</scope>
</reference>
<dbReference type="FunCoup" id="A0A671TQJ2">
    <property type="interactions" value="636"/>
</dbReference>
<protein>
    <recommendedName>
        <fullName evidence="9">GRF-type domain-containing protein</fullName>
    </recommendedName>
</protein>
<dbReference type="Pfam" id="PF00929">
    <property type="entry name" value="RNase_T"/>
    <property type="match status" value="1"/>
</dbReference>
<dbReference type="InParanoid" id="A0A671TQJ2"/>
<dbReference type="InterPro" id="IPR010666">
    <property type="entry name" value="Znf_GRF"/>
</dbReference>
<dbReference type="GeneTree" id="ENSGT00530000063205"/>
<feature type="region of interest" description="Disordered" evidence="8">
    <location>
        <begin position="246"/>
        <end position="294"/>
    </location>
</feature>
<evidence type="ECO:0000256" key="7">
    <source>
        <dbReference type="PROSITE-ProRule" id="PRU01343"/>
    </source>
</evidence>
<feature type="compositionally biased region" description="Polar residues" evidence="8">
    <location>
        <begin position="257"/>
        <end position="277"/>
    </location>
</feature>
<dbReference type="PANTHER" id="PTHR23044:SF61">
    <property type="entry name" value="3'-5' EXORIBONUCLEASE 1-RELATED"/>
    <property type="match status" value="1"/>
</dbReference>
<evidence type="ECO:0000256" key="4">
    <source>
        <dbReference type="ARBA" id="ARBA00022801"/>
    </source>
</evidence>
<keyword evidence="5" id="KW-0862">Zinc</keyword>
<dbReference type="InterPro" id="IPR051274">
    <property type="entry name" value="3-5_Exoribonuclease"/>
</dbReference>
<dbReference type="GO" id="GO:0003676">
    <property type="term" value="F:nucleic acid binding"/>
    <property type="evidence" value="ECO:0007669"/>
    <property type="project" value="InterPro"/>
</dbReference>
<evidence type="ECO:0000256" key="1">
    <source>
        <dbReference type="ARBA" id="ARBA00022722"/>
    </source>
</evidence>
<dbReference type="GO" id="GO:0008270">
    <property type="term" value="F:zinc ion binding"/>
    <property type="evidence" value="ECO:0007669"/>
    <property type="project" value="UniProtKB-KW"/>
</dbReference>
<keyword evidence="2" id="KW-0479">Metal-binding</keyword>
<keyword evidence="3 7" id="KW-0863">Zinc-finger</keyword>
<dbReference type="Pfam" id="PF06839">
    <property type="entry name" value="Zn_ribbon_GRF"/>
    <property type="match status" value="1"/>
</dbReference>
<evidence type="ECO:0000256" key="2">
    <source>
        <dbReference type="ARBA" id="ARBA00022723"/>
    </source>
</evidence>
<keyword evidence="1" id="KW-0540">Nuclease</keyword>
<keyword evidence="4" id="KW-0378">Hydrolase</keyword>
<evidence type="ECO:0000256" key="3">
    <source>
        <dbReference type="ARBA" id="ARBA00022771"/>
    </source>
</evidence>
<organism evidence="10 11">
    <name type="scientific">Sparus aurata</name>
    <name type="common">Gilthead sea bream</name>
    <dbReference type="NCBI Taxonomy" id="8175"/>
    <lineage>
        <taxon>Eukaryota</taxon>
        <taxon>Metazoa</taxon>
        <taxon>Chordata</taxon>
        <taxon>Craniata</taxon>
        <taxon>Vertebrata</taxon>
        <taxon>Euteleostomi</taxon>
        <taxon>Actinopterygii</taxon>
        <taxon>Neopterygii</taxon>
        <taxon>Teleostei</taxon>
        <taxon>Neoteleostei</taxon>
        <taxon>Acanthomorphata</taxon>
        <taxon>Eupercaria</taxon>
        <taxon>Spariformes</taxon>
        <taxon>Sparidae</taxon>
        <taxon>Sparus</taxon>
    </lineage>
</organism>
<dbReference type="SMART" id="SM00479">
    <property type="entry name" value="EXOIII"/>
    <property type="match status" value="1"/>
</dbReference>
<dbReference type="InterPro" id="IPR036397">
    <property type="entry name" value="RNaseH_sf"/>
</dbReference>
<gene>
    <name evidence="10" type="primary">eri2</name>
</gene>